<dbReference type="KEGG" id="chu:CHU_0994"/>
<gene>
    <name evidence="2" type="primary">maoC</name>
    <name evidence="2" type="ordered locus">CHU_0994</name>
</gene>
<dbReference type="EC" id="1.4.3.4" evidence="2"/>
<protein>
    <submittedName>
        <fullName evidence="2">Dehydrogenase with MaoC-like domain</fullName>
        <ecNumber evidence="2">1.4.3.4</ecNumber>
    </submittedName>
</protein>
<sequence length="134" mass="15013">MLKAGDSYSEVFSYTQEQVSIFAELSGDKNPLHLDAEYAATTMFKKPIIHGILGASILSKILGMHFPGEGTVYLKQEIDFKRPMYVDVQYEAQLKVVETNTDKHTAIIETKIVDKESGKVNVLGNAHIMHKEKI</sequence>
<keyword evidence="3" id="KW-1185">Reference proteome</keyword>
<dbReference type="PANTHER" id="PTHR43437">
    <property type="entry name" value="HYDROXYACYL-THIOESTER DEHYDRATASE TYPE 2, MITOCHONDRIAL-RELATED"/>
    <property type="match status" value="1"/>
</dbReference>
<organism evidence="2 3">
    <name type="scientific">Cytophaga hutchinsonii (strain ATCC 33406 / DSM 1761 / CIP 103989 / NBRC 15051 / NCIMB 9469 / D465)</name>
    <dbReference type="NCBI Taxonomy" id="269798"/>
    <lineage>
        <taxon>Bacteria</taxon>
        <taxon>Pseudomonadati</taxon>
        <taxon>Bacteroidota</taxon>
        <taxon>Cytophagia</taxon>
        <taxon>Cytophagales</taxon>
        <taxon>Cytophagaceae</taxon>
        <taxon>Cytophaga</taxon>
    </lineage>
</organism>
<dbReference type="Gene3D" id="3.10.129.10">
    <property type="entry name" value="Hotdog Thioesterase"/>
    <property type="match status" value="1"/>
</dbReference>
<accession>A0A6N4SPS4</accession>
<dbReference type="GO" id="GO:0006633">
    <property type="term" value="P:fatty acid biosynthetic process"/>
    <property type="evidence" value="ECO:0007669"/>
    <property type="project" value="TreeGrafter"/>
</dbReference>
<dbReference type="InterPro" id="IPR029069">
    <property type="entry name" value="HotDog_dom_sf"/>
</dbReference>
<dbReference type="SUPFAM" id="SSF54637">
    <property type="entry name" value="Thioesterase/thiol ester dehydrase-isomerase"/>
    <property type="match status" value="1"/>
</dbReference>
<dbReference type="EMBL" id="CP000383">
    <property type="protein sequence ID" value="ABG58271.1"/>
    <property type="molecule type" value="Genomic_DNA"/>
</dbReference>
<reference evidence="2 3" key="1">
    <citation type="journal article" date="2007" name="Appl. Environ. Microbiol.">
        <title>Genome sequence of the cellulolytic gliding bacterium Cytophaga hutchinsonii.</title>
        <authorList>
            <person name="Xie G."/>
            <person name="Bruce D.C."/>
            <person name="Challacombe J.F."/>
            <person name="Chertkov O."/>
            <person name="Detter J.C."/>
            <person name="Gilna P."/>
            <person name="Han C.S."/>
            <person name="Lucas S."/>
            <person name="Misra M."/>
            <person name="Myers G.L."/>
            <person name="Richardson P."/>
            <person name="Tapia R."/>
            <person name="Thayer N."/>
            <person name="Thompson L.S."/>
            <person name="Brettin T.S."/>
            <person name="Henrissat B."/>
            <person name="Wilson D.B."/>
            <person name="McBride M.J."/>
        </authorList>
    </citation>
    <scope>NUCLEOTIDE SEQUENCE [LARGE SCALE GENOMIC DNA]</scope>
    <source>
        <strain evidence="3">ATCC 33406 / DSM 1761 / CIP 103989 / NBRC 15051 / NCIMB 9469 / D465</strain>
    </source>
</reference>
<dbReference type="CDD" id="cd03449">
    <property type="entry name" value="R_hydratase"/>
    <property type="match status" value="1"/>
</dbReference>
<dbReference type="InterPro" id="IPR050965">
    <property type="entry name" value="UPF0336/Enoyl-CoA_hydratase"/>
</dbReference>
<dbReference type="GO" id="GO:0097621">
    <property type="term" value="F:monoamine oxidase activity"/>
    <property type="evidence" value="ECO:0007669"/>
    <property type="project" value="UniProtKB-EC"/>
</dbReference>
<feature type="domain" description="MaoC-like" evidence="1">
    <location>
        <begin position="14"/>
        <end position="107"/>
    </location>
</feature>
<dbReference type="Proteomes" id="UP000001822">
    <property type="component" value="Chromosome"/>
</dbReference>
<dbReference type="RefSeq" id="WP_011584386.1">
    <property type="nucleotide sequence ID" value="NC_008255.1"/>
</dbReference>
<dbReference type="OrthoDB" id="9801625at2"/>
<dbReference type="PANTHER" id="PTHR43437:SF3">
    <property type="entry name" value="HYDROXYACYL-THIOESTER DEHYDRATASE TYPE 2, MITOCHONDRIAL"/>
    <property type="match status" value="1"/>
</dbReference>
<evidence type="ECO:0000259" key="1">
    <source>
        <dbReference type="Pfam" id="PF01575"/>
    </source>
</evidence>
<dbReference type="Pfam" id="PF01575">
    <property type="entry name" value="MaoC_dehydratas"/>
    <property type="match status" value="1"/>
</dbReference>
<name>A0A6N4SPS4_CYTH3</name>
<evidence type="ECO:0000313" key="3">
    <source>
        <dbReference type="Proteomes" id="UP000001822"/>
    </source>
</evidence>
<dbReference type="AlphaFoldDB" id="A0A6N4SPS4"/>
<proteinExistence type="predicted"/>
<keyword evidence="2" id="KW-0560">Oxidoreductase</keyword>
<dbReference type="InterPro" id="IPR002539">
    <property type="entry name" value="MaoC-like_dom"/>
</dbReference>
<dbReference type="GO" id="GO:0019171">
    <property type="term" value="F:(3R)-hydroxyacyl-[acyl-carrier-protein] dehydratase activity"/>
    <property type="evidence" value="ECO:0007669"/>
    <property type="project" value="TreeGrafter"/>
</dbReference>
<evidence type="ECO:0000313" key="2">
    <source>
        <dbReference type="EMBL" id="ABG58271.1"/>
    </source>
</evidence>